<proteinExistence type="predicted"/>
<accession>A0A9J5W862</accession>
<name>A0A9J5W862_SOLCO</name>
<reference evidence="2 3" key="1">
    <citation type="submission" date="2020-09" db="EMBL/GenBank/DDBJ databases">
        <title>De no assembly of potato wild relative species, Solanum commersonii.</title>
        <authorList>
            <person name="Cho K."/>
        </authorList>
    </citation>
    <scope>NUCLEOTIDE SEQUENCE [LARGE SCALE GENOMIC DNA]</scope>
    <source>
        <strain evidence="2">LZ3.2</strain>
        <tissue evidence="2">Leaf</tissue>
    </source>
</reference>
<sequence>MQESSMIFKPSSAKQVESDAQIPATSTPVIVGYNHCVDNESPFPEIPFVVFEEVNGGRMVVKENHTNM</sequence>
<evidence type="ECO:0000313" key="2">
    <source>
        <dbReference type="EMBL" id="KAG5571344.1"/>
    </source>
</evidence>
<gene>
    <name evidence="2" type="ORF">H5410_061110</name>
</gene>
<dbReference type="Proteomes" id="UP000824120">
    <property type="component" value="Chromosome 12"/>
</dbReference>
<dbReference type="EMBL" id="JACXVP010000012">
    <property type="protein sequence ID" value="KAG5571344.1"/>
    <property type="molecule type" value="Genomic_DNA"/>
</dbReference>
<protein>
    <submittedName>
        <fullName evidence="2">Uncharacterized protein</fullName>
    </submittedName>
</protein>
<evidence type="ECO:0000256" key="1">
    <source>
        <dbReference type="SAM" id="MobiDB-lite"/>
    </source>
</evidence>
<evidence type="ECO:0000313" key="3">
    <source>
        <dbReference type="Proteomes" id="UP000824120"/>
    </source>
</evidence>
<keyword evidence="3" id="KW-1185">Reference proteome</keyword>
<feature type="region of interest" description="Disordered" evidence="1">
    <location>
        <begin position="1"/>
        <end position="21"/>
    </location>
</feature>
<dbReference type="AlphaFoldDB" id="A0A9J5W862"/>
<organism evidence="2 3">
    <name type="scientific">Solanum commersonii</name>
    <name type="common">Commerson's wild potato</name>
    <name type="synonym">Commerson's nightshade</name>
    <dbReference type="NCBI Taxonomy" id="4109"/>
    <lineage>
        <taxon>Eukaryota</taxon>
        <taxon>Viridiplantae</taxon>
        <taxon>Streptophyta</taxon>
        <taxon>Embryophyta</taxon>
        <taxon>Tracheophyta</taxon>
        <taxon>Spermatophyta</taxon>
        <taxon>Magnoliopsida</taxon>
        <taxon>eudicotyledons</taxon>
        <taxon>Gunneridae</taxon>
        <taxon>Pentapetalae</taxon>
        <taxon>asterids</taxon>
        <taxon>lamiids</taxon>
        <taxon>Solanales</taxon>
        <taxon>Solanaceae</taxon>
        <taxon>Solanoideae</taxon>
        <taxon>Solaneae</taxon>
        <taxon>Solanum</taxon>
    </lineage>
</organism>
<comment type="caution">
    <text evidence="2">The sequence shown here is derived from an EMBL/GenBank/DDBJ whole genome shotgun (WGS) entry which is preliminary data.</text>
</comment>